<evidence type="ECO:0000313" key="2">
    <source>
        <dbReference type="EMBL" id="RNA16943.1"/>
    </source>
</evidence>
<protein>
    <submittedName>
        <fullName evidence="2">Uncharacterized protein</fullName>
    </submittedName>
</protein>
<dbReference type="EMBL" id="REGN01004581">
    <property type="protein sequence ID" value="RNA16943.1"/>
    <property type="molecule type" value="Genomic_DNA"/>
</dbReference>
<evidence type="ECO:0000313" key="3">
    <source>
        <dbReference type="Proteomes" id="UP000276133"/>
    </source>
</evidence>
<dbReference type="AlphaFoldDB" id="A0A3M7R074"/>
<dbReference type="Proteomes" id="UP000276133">
    <property type="component" value="Unassembled WGS sequence"/>
</dbReference>
<keyword evidence="3" id="KW-1185">Reference proteome</keyword>
<proteinExistence type="predicted"/>
<reference evidence="2 3" key="1">
    <citation type="journal article" date="2018" name="Sci. Rep.">
        <title>Genomic signatures of local adaptation to the degree of environmental predictability in rotifers.</title>
        <authorList>
            <person name="Franch-Gras L."/>
            <person name="Hahn C."/>
            <person name="Garcia-Roger E.M."/>
            <person name="Carmona M.J."/>
            <person name="Serra M."/>
            <person name="Gomez A."/>
        </authorList>
    </citation>
    <scope>NUCLEOTIDE SEQUENCE [LARGE SCALE GENOMIC DNA]</scope>
    <source>
        <strain evidence="2">HYR1</strain>
    </source>
</reference>
<comment type="caution">
    <text evidence="2">The sequence shown here is derived from an EMBL/GenBank/DDBJ whole genome shotgun (WGS) entry which is preliminary data.</text>
</comment>
<evidence type="ECO:0000256" key="1">
    <source>
        <dbReference type="SAM" id="MobiDB-lite"/>
    </source>
</evidence>
<organism evidence="2 3">
    <name type="scientific">Brachionus plicatilis</name>
    <name type="common">Marine rotifer</name>
    <name type="synonym">Brachionus muelleri</name>
    <dbReference type="NCBI Taxonomy" id="10195"/>
    <lineage>
        <taxon>Eukaryota</taxon>
        <taxon>Metazoa</taxon>
        <taxon>Spiralia</taxon>
        <taxon>Gnathifera</taxon>
        <taxon>Rotifera</taxon>
        <taxon>Eurotatoria</taxon>
        <taxon>Monogononta</taxon>
        <taxon>Pseudotrocha</taxon>
        <taxon>Ploima</taxon>
        <taxon>Brachionidae</taxon>
        <taxon>Brachionus</taxon>
    </lineage>
</organism>
<accession>A0A3M7R074</accession>
<feature type="non-terminal residue" evidence="2">
    <location>
        <position position="1"/>
    </location>
</feature>
<sequence length="196" mass="21478">NTTNNASALTTTTTTTTATSAQNPAATVANSINSNNARLNQFNRLATERKTVHVMGLGRDNQMKRGDKPMAVAAGYAGNSNTLSHQSYVPGQSTLDYTMNTRSNTSHGSFLQKLSSKFTRRYTNESGSFKSRFGSTNSSVTVPVCNSHSLDVEHTRSRNIRNLKNAYNQNRVYLNSNIHNRAIQSASINPEQISRT</sequence>
<name>A0A3M7R074_BRAPC</name>
<feature type="region of interest" description="Disordered" evidence="1">
    <location>
        <begin position="1"/>
        <end position="20"/>
    </location>
</feature>
<gene>
    <name evidence="2" type="ORF">BpHYR1_024579</name>
</gene>